<dbReference type="PANTHER" id="PTHR10668">
    <property type="entry name" value="PHYTOENE DEHYDROGENASE"/>
    <property type="match status" value="1"/>
</dbReference>
<keyword evidence="2" id="KW-1185">Reference proteome</keyword>
<dbReference type="Proteomes" id="UP001592528">
    <property type="component" value="Unassembled WGS sequence"/>
</dbReference>
<reference evidence="1 2" key="1">
    <citation type="submission" date="2024-09" db="EMBL/GenBank/DDBJ databases">
        <authorList>
            <person name="Lee S.D."/>
        </authorList>
    </citation>
    <scope>NUCLEOTIDE SEQUENCE [LARGE SCALE GENOMIC DNA]</scope>
    <source>
        <strain evidence="1 2">N1-5</strain>
    </source>
</reference>
<comment type="caution">
    <text evidence="1">The sequence shown here is derived from an EMBL/GenBank/DDBJ whole genome shotgun (WGS) entry which is preliminary data.</text>
</comment>
<dbReference type="PRINTS" id="PR00411">
    <property type="entry name" value="PNDRDTASEI"/>
</dbReference>
<evidence type="ECO:0000313" key="1">
    <source>
        <dbReference type="EMBL" id="MFC1401230.1"/>
    </source>
</evidence>
<dbReference type="PANTHER" id="PTHR10668:SF105">
    <property type="entry name" value="DEHYDROGENASE-RELATED"/>
    <property type="match status" value="1"/>
</dbReference>
<accession>A0ABV6UIE5</accession>
<evidence type="ECO:0000313" key="2">
    <source>
        <dbReference type="Proteomes" id="UP001592528"/>
    </source>
</evidence>
<sequence length="478" mass="50239">MADDAIVVGSGPNGLAAAVALAQEGVSVTVLEGADTIGGGTRSSELTVPGVLHDHCAAIHPMAVGSPFLRTLGLERHGLEWLWAEIELAHPLDGGGVAVLHRSLERTAAGLGPDAAAWRRVFGPLTQRFDEIADDLMRPLLHRPAHPWATARFGALAALPAALLARSWATPEARALFAGVAAHALRPLHTLGSAALGLMLVAAGHRRGWPVARGGSRAITDALAARLLELGGTIETGTWVGSLAELPPSALVLLDVAPRAAAAICGDRMPPGVRRGYTRWRHGPGAFKVDLAVRDGIPWLNDACRRAATVHLGGTVEEVSRSERLTAAGRMPDRPFVLVAQQYLADPSRSAGDIHPVWAYAHVPNGWQGDATEAVLDQIERFAPGTRRRIVGRVSRRVDEMAAYNPNYVGGDILTGANTAWQLAFRPRPALDPYRTGVPGVFLCSAATPPGAGVHGMCGAGAARSALQHLRSARTGRG</sequence>
<dbReference type="EMBL" id="JBHEZZ010000003">
    <property type="protein sequence ID" value="MFC1401230.1"/>
    <property type="molecule type" value="Genomic_DNA"/>
</dbReference>
<name>A0ABV6UIE5_9ACTN</name>
<organism evidence="1 2">
    <name type="scientific">Streptacidiphilus cavernicola</name>
    <dbReference type="NCBI Taxonomy" id="3342716"/>
    <lineage>
        <taxon>Bacteria</taxon>
        <taxon>Bacillati</taxon>
        <taxon>Actinomycetota</taxon>
        <taxon>Actinomycetes</taxon>
        <taxon>Kitasatosporales</taxon>
        <taxon>Streptomycetaceae</taxon>
        <taxon>Streptacidiphilus</taxon>
    </lineage>
</organism>
<dbReference type="RefSeq" id="WP_030257105.1">
    <property type="nucleotide sequence ID" value="NZ_JBHEZZ010000003.1"/>
</dbReference>
<dbReference type="Pfam" id="PF13450">
    <property type="entry name" value="NAD_binding_8"/>
    <property type="match status" value="1"/>
</dbReference>
<dbReference type="Gene3D" id="3.50.50.60">
    <property type="entry name" value="FAD/NAD(P)-binding domain"/>
    <property type="match status" value="1"/>
</dbReference>
<dbReference type="InterPro" id="IPR036188">
    <property type="entry name" value="FAD/NAD-bd_sf"/>
</dbReference>
<protein>
    <submittedName>
        <fullName evidence="1">Phytoene desaturase family protein</fullName>
    </submittedName>
</protein>
<dbReference type="SUPFAM" id="SSF51905">
    <property type="entry name" value="FAD/NAD(P)-binding domain"/>
    <property type="match status" value="1"/>
</dbReference>
<gene>
    <name evidence="1" type="ORF">ACEZDJ_08010</name>
</gene>
<proteinExistence type="predicted"/>